<evidence type="ECO:0000256" key="1">
    <source>
        <dbReference type="ARBA" id="ARBA00023015"/>
    </source>
</evidence>
<gene>
    <name evidence="5" type="ORF">FAES_4321</name>
</gene>
<evidence type="ECO:0000313" key="5">
    <source>
        <dbReference type="EMBL" id="CCH02320.1"/>
    </source>
</evidence>
<evidence type="ECO:0000256" key="3">
    <source>
        <dbReference type="ARBA" id="ARBA00023163"/>
    </source>
</evidence>
<name>I0KDW7_9BACT</name>
<keyword evidence="2" id="KW-0238">DNA-binding</keyword>
<dbReference type="CDD" id="cd01392">
    <property type="entry name" value="HTH_LacI"/>
    <property type="match status" value="1"/>
</dbReference>
<keyword evidence="3" id="KW-0804">Transcription</keyword>
<dbReference type="STRING" id="1166018.FAES_4321"/>
<dbReference type="PATRIC" id="fig|1166018.3.peg.1278"/>
<dbReference type="AlphaFoldDB" id="I0KDW7"/>
<keyword evidence="6" id="KW-1185">Reference proteome</keyword>
<dbReference type="Pfam" id="PF00356">
    <property type="entry name" value="LacI"/>
    <property type="match status" value="1"/>
</dbReference>
<protein>
    <submittedName>
        <fullName evidence="5">Transcriptional regulator, LacI family</fullName>
    </submittedName>
</protein>
<dbReference type="SMART" id="SM00354">
    <property type="entry name" value="HTH_LACI"/>
    <property type="match status" value="1"/>
</dbReference>
<evidence type="ECO:0000256" key="2">
    <source>
        <dbReference type="ARBA" id="ARBA00023125"/>
    </source>
</evidence>
<dbReference type="EMBL" id="HE796683">
    <property type="protein sequence ID" value="CCH02320.1"/>
    <property type="molecule type" value="Genomic_DNA"/>
</dbReference>
<dbReference type="eggNOG" id="COG1609">
    <property type="taxonomic scope" value="Bacteria"/>
</dbReference>
<dbReference type="Gene3D" id="1.10.260.40">
    <property type="entry name" value="lambda repressor-like DNA-binding domains"/>
    <property type="match status" value="1"/>
</dbReference>
<dbReference type="HOGENOM" id="CLU_037628_6_0_10"/>
<dbReference type="PANTHER" id="PTHR30146">
    <property type="entry name" value="LACI-RELATED TRANSCRIPTIONAL REPRESSOR"/>
    <property type="match status" value="1"/>
</dbReference>
<organism evidence="5 6">
    <name type="scientific">Fibrella aestuarina BUZ 2</name>
    <dbReference type="NCBI Taxonomy" id="1166018"/>
    <lineage>
        <taxon>Bacteria</taxon>
        <taxon>Pseudomonadati</taxon>
        <taxon>Bacteroidota</taxon>
        <taxon>Cytophagia</taxon>
        <taxon>Cytophagales</taxon>
        <taxon>Spirosomataceae</taxon>
        <taxon>Fibrella</taxon>
    </lineage>
</organism>
<dbReference type="Pfam" id="PF13377">
    <property type="entry name" value="Peripla_BP_3"/>
    <property type="match status" value="1"/>
</dbReference>
<keyword evidence="1" id="KW-0805">Transcription regulation</keyword>
<reference evidence="5 6" key="1">
    <citation type="journal article" date="2012" name="J. Bacteriol.">
        <title>Genome Sequence of Fibrella aestuarina BUZ 2T, a Filamentous Marine Bacterium.</title>
        <authorList>
            <person name="Filippini M."/>
            <person name="Qi W."/>
            <person name="Blom J."/>
            <person name="Goesmann A."/>
            <person name="Smits T.H."/>
            <person name="Bagheri H.C."/>
        </authorList>
    </citation>
    <scope>NUCLEOTIDE SEQUENCE [LARGE SCALE GENOMIC DNA]</scope>
    <source>
        <strain evidence="6">BUZ 2T</strain>
    </source>
</reference>
<dbReference type="InterPro" id="IPR000843">
    <property type="entry name" value="HTH_LacI"/>
</dbReference>
<evidence type="ECO:0000259" key="4">
    <source>
        <dbReference type="PROSITE" id="PS50932"/>
    </source>
</evidence>
<evidence type="ECO:0000313" key="6">
    <source>
        <dbReference type="Proteomes" id="UP000011058"/>
    </source>
</evidence>
<dbReference type="InterPro" id="IPR010982">
    <property type="entry name" value="Lambda_DNA-bd_dom_sf"/>
</dbReference>
<dbReference type="PANTHER" id="PTHR30146:SF109">
    <property type="entry name" value="HTH-TYPE TRANSCRIPTIONAL REGULATOR GALS"/>
    <property type="match status" value="1"/>
</dbReference>
<sequence>MEKETTIYDIAERLKLSPATISRALNDHPAINHDTKSIIAATAQQMGYRANMFASNLRRQRSNTIGVIVGSLTSSFMSSVLAGMEQVANEASYNLIISQSLESAKKEIANARTMFDSRVDGLLVSVAYDTDSFDHFEPFIRKKIPLLFFDRVLTHKQCTSITIDNAQAGYEATSHLIEQGCRRIMHVTGSLKRNVYADRLAGYRQALMQHNLPIDESLIMVTALDREAGIEAARRLQAMDNRPDGMFITNDFCAASSIIALQKLGLSVPNDVAVVGFNDDTVAQIVAPQLTTIHYSGITMGEVAAKSLINHLTGVQDILTTNRIILRSELVIRESSLHGRVRS</sequence>
<accession>I0KDW7</accession>
<dbReference type="InterPro" id="IPR028082">
    <property type="entry name" value="Peripla_BP_I"/>
</dbReference>
<dbReference type="SUPFAM" id="SSF53822">
    <property type="entry name" value="Periplasmic binding protein-like I"/>
    <property type="match status" value="1"/>
</dbReference>
<dbReference type="CDD" id="cd06267">
    <property type="entry name" value="PBP1_LacI_sugar_binding-like"/>
    <property type="match status" value="1"/>
</dbReference>
<dbReference type="GO" id="GO:0003700">
    <property type="term" value="F:DNA-binding transcription factor activity"/>
    <property type="evidence" value="ECO:0007669"/>
    <property type="project" value="TreeGrafter"/>
</dbReference>
<dbReference type="RefSeq" id="WP_015333419.1">
    <property type="nucleotide sequence ID" value="NC_020054.1"/>
</dbReference>
<dbReference type="InterPro" id="IPR046335">
    <property type="entry name" value="LacI/GalR-like_sensor"/>
</dbReference>
<dbReference type="KEGG" id="fae:FAES_4321"/>
<dbReference type="SUPFAM" id="SSF47413">
    <property type="entry name" value="lambda repressor-like DNA-binding domains"/>
    <property type="match status" value="1"/>
</dbReference>
<dbReference type="OrthoDB" id="833520at2"/>
<proteinExistence type="predicted"/>
<dbReference type="GO" id="GO:0000976">
    <property type="term" value="F:transcription cis-regulatory region binding"/>
    <property type="evidence" value="ECO:0007669"/>
    <property type="project" value="TreeGrafter"/>
</dbReference>
<dbReference type="Gene3D" id="3.40.50.2300">
    <property type="match status" value="2"/>
</dbReference>
<dbReference type="Proteomes" id="UP000011058">
    <property type="component" value="Chromosome"/>
</dbReference>
<dbReference type="PROSITE" id="PS50932">
    <property type="entry name" value="HTH_LACI_2"/>
    <property type="match status" value="1"/>
</dbReference>
<feature type="domain" description="HTH lacI-type" evidence="4">
    <location>
        <begin position="5"/>
        <end position="59"/>
    </location>
</feature>